<accession>A0A1M7PJ68</accession>
<dbReference type="InterPro" id="IPR037972">
    <property type="entry name" value="RepB_N"/>
</dbReference>
<dbReference type="Proteomes" id="UP000186002">
    <property type="component" value="Unassembled WGS sequence"/>
</dbReference>
<dbReference type="GO" id="GO:0007059">
    <property type="term" value="P:chromosome segregation"/>
    <property type="evidence" value="ECO:0007669"/>
    <property type="project" value="TreeGrafter"/>
</dbReference>
<name>A0A1M7PJ68_9HYPH</name>
<dbReference type="AlphaFoldDB" id="A0A1M7PJ68"/>
<protein>
    <submittedName>
        <fullName evidence="4">Chromosome partitioning protein, ParB family</fullName>
    </submittedName>
</protein>
<dbReference type="SUPFAM" id="SSF110849">
    <property type="entry name" value="ParB/Sulfiredoxin"/>
    <property type="match status" value="1"/>
</dbReference>
<dbReference type="NCBIfam" id="TIGR03454">
    <property type="entry name" value="partition_RepB"/>
    <property type="match status" value="1"/>
</dbReference>
<feature type="region of interest" description="Disordered" evidence="2">
    <location>
        <begin position="1"/>
        <end position="38"/>
    </location>
</feature>
<comment type="similarity">
    <text evidence="1">Belongs to the ParB family.</text>
</comment>
<dbReference type="Pfam" id="PF02195">
    <property type="entry name" value="ParB_N"/>
    <property type="match status" value="1"/>
</dbReference>
<evidence type="ECO:0000256" key="1">
    <source>
        <dbReference type="ARBA" id="ARBA00006295"/>
    </source>
</evidence>
<dbReference type="GO" id="GO:0005694">
    <property type="term" value="C:chromosome"/>
    <property type="evidence" value="ECO:0007669"/>
    <property type="project" value="TreeGrafter"/>
</dbReference>
<gene>
    <name evidence="4" type="ORF">SAMN05444272_4460</name>
</gene>
<organism evidence="4 5">
    <name type="scientific">Roseibium suaedae</name>
    <dbReference type="NCBI Taxonomy" id="735517"/>
    <lineage>
        <taxon>Bacteria</taxon>
        <taxon>Pseudomonadati</taxon>
        <taxon>Pseudomonadota</taxon>
        <taxon>Alphaproteobacteria</taxon>
        <taxon>Hyphomicrobiales</taxon>
        <taxon>Stappiaceae</taxon>
        <taxon>Roseibium</taxon>
    </lineage>
</organism>
<dbReference type="Pfam" id="PF07506">
    <property type="entry name" value="RepB"/>
    <property type="match status" value="1"/>
</dbReference>
<evidence type="ECO:0000259" key="3">
    <source>
        <dbReference type="SMART" id="SM00470"/>
    </source>
</evidence>
<dbReference type="PANTHER" id="PTHR33375:SF1">
    <property type="entry name" value="CHROMOSOME-PARTITIONING PROTEIN PARB-RELATED"/>
    <property type="match status" value="1"/>
</dbReference>
<dbReference type="EMBL" id="FRBW01000008">
    <property type="protein sequence ID" value="SHN17199.1"/>
    <property type="molecule type" value="Genomic_DNA"/>
</dbReference>
<evidence type="ECO:0000313" key="4">
    <source>
        <dbReference type="EMBL" id="SHN17199.1"/>
    </source>
</evidence>
<dbReference type="STRING" id="735517.SAMN05444272_4460"/>
<sequence>MMKKSIVKMMSDAAAAAADEKSDVPTPVPSQKTTTAPVVNSMGRALSHMREDSIVSLDPSKIDPSPFSDRFETDEEAGEALEELKLSLQDEGQKIPVLVRPHPSERDRYQLAYGHRRLLAIQTLMGESTQPETFKVKAYVRKLSDAELIKEQSLENGVRENLTFAEMVLWAEQLRQAGLKQREMQPVLGQVQTIISNMRKIADSIPHDIIRAIGRAKNVGRPAWLDLAKHFENPGAEKRVRKLLGSDDFKVASAQERVSMAARAAKGRDKKAAASEPSVVEIASNGTVFARMKSSASTTTISIPRSESDFSHWLGEKLPELYQSFQQQRDDEESSET</sequence>
<dbReference type="Gene3D" id="3.90.1530.30">
    <property type="match status" value="1"/>
</dbReference>
<dbReference type="CDD" id="cd16405">
    <property type="entry name" value="RepB_like_N"/>
    <property type="match status" value="1"/>
</dbReference>
<dbReference type="PANTHER" id="PTHR33375">
    <property type="entry name" value="CHROMOSOME-PARTITIONING PROTEIN PARB-RELATED"/>
    <property type="match status" value="1"/>
</dbReference>
<dbReference type="InterPro" id="IPR017819">
    <property type="entry name" value="Plasmid_partition_RepB"/>
</dbReference>
<dbReference type="NCBIfam" id="TIGR00180">
    <property type="entry name" value="parB_part"/>
    <property type="match status" value="1"/>
</dbReference>
<dbReference type="InterPro" id="IPR003115">
    <property type="entry name" value="ParB_N"/>
</dbReference>
<dbReference type="InterPro" id="IPR050336">
    <property type="entry name" value="Chromosome_partition/occlusion"/>
</dbReference>
<keyword evidence="5" id="KW-1185">Reference proteome</keyword>
<dbReference type="SMART" id="SM00470">
    <property type="entry name" value="ParB"/>
    <property type="match status" value="1"/>
</dbReference>
<evidence type="ECO:0000256" key="2">
    <source>
        <dbReference type="SAM" id="MobiDB-lite"/>
    </source>
</evidence>
<proteinExistence type="inferred from homology"/>
<dbReference type="InterPro" id="IPR004437">
    <property type="entry name" value="ParB/RepB/Spo0J"/>
</dbReference>
<reference evidence="4 5" key="1">
    <citation type="submission" date="2016-11" db="EMBL/GenBank/DDBJ databases">
        <authorList>
            <person name="Jaros S."/>
            <person name="Januszkiewicz K."/>
            <person name="Wedrychowicz H."/>
        </authorList>
    </citation>
    <scope>NUCLEOTIDE SEQUENCE [LARGE SCALE GENOMIC DNA]</scope>
    <source>
        <strain evidence="4 5">DSM 22153</strain>
    </source>
</reference>
<evidence type="ECO:0000313" key="5">
    <source>
        <dbReference type="Proteomes" id="UP000186002"/>
    </source>
</evidence>
<feature type="compositionally biased region" description="Polar residues" evidence="2">
    <location>
        <begin position="29"/>
        <end position="38"/>
    </location>
</feature>
<dbReference type="GO" id="GO:0003677">
    <property type="term" value="F:DNA binding"/>
    <property type="evidence" value="ECO:0007669"/>
    <property type="project" value="InterPro"/>
</dbReference>
<feature type="domain" description="ParB-like N-terminal" evidence="3">
    <location>
        <begin position="55"/>
        <end position="157"/>
    </location>
</feature>
<dbReference type="SUPFAM" id="SSF109709">
    <property type="entry name" value="KorB DNA-binding domain-like"/>
    <property type="match status" value="1"/>
</dbReference>
<dbReference type="InterPro" id="IPR011111">
    <property type="entry name" value="Plasmid_RepB"/>
</dbReference>
<dbReference type="InterPro" id="IPR036086">
    <property type="entry name" value="ParB/Sulfiredoxin_sf"/>
</dbReference>